<dbReference type="PROSITE" id="PS50262">
    <property type="entry name" value="G_PROTEIN_RECEP_F1_2"/>
    <property type="match status" value="1"/>
</dbReference>
<keyword evidence="12" id="KW-1185">Reference proteome</keyword>
<feature type="transmembrane region" description="Helical" evidence="9">
    <location>
        <begin position="64"/>
        <end position="91"/>
    </location>
</feature>
<keyword evidence="4 9" id="KW-1133">Transmembrane helix</keyword>
<comment type="caution">
    <text evidence="11">The sequence shown here is derived from an EMBL/GenBank/DDBJ whole genome shotgun (WGS) entry which is preliminary data.</text>
</comment>
<dbReference type="EMBL" id="JBGFUD010008566">
    <property type="protein sequence ID" value="MFH4982143.1"/>
    <property type="molecule type" value="Genomic_DNA"/>
</dbReference>
<evidence type="ECO:0000256" key="5">
    <source>
        <dbReference type="ARBA" id="ARBA00023040"/>
    </source>
</evidence>
<dbReference type="InterPro" id="IPR017452">
    <property type="entry name" value="GPCR_Rhodpsn_7TM"/>
</dbReference>
<evidence type="ECO:0000256" key="1">
    <source>
        <dbReference type="ARBA" id="ARBA00004651"/>
    </source>
</evidence>
<dbReference type="Proteomes" id="UP001608902">
    <property type="component" value="Unassembled WGS sequence"/>
</dbReference>
<accession>A0ABD6EQL0</accession>
<protein>
    <recommendedName>
        <fullName evidence="10">G-protein coupled receptors family 1 profile domain-containing protein</fullName>
    </recommendedName>
</protein>
<evidence type="ECO:0000256" key="2">
    <source>
        <dbReference type="ARBA" id="ARBA00022475"/>
    </source>
</evidence>
<organism evidence="11 12">
    <name type="scientific">Gnathostoma spinigerum</name>
    <dbReference type="NCBI Taxonomy" id="75299"/>
    <lineage>
        <taxon>Eukaryota</taxon>
        <taxon>Metazoa</taxon>
        <taxon>Ecdysozoa</taxon>
        <taxon>Nematoda</taxon>
        <taxon>Chromadorea</taxon>
        <taxon>Rhabditida</taxon>
        <taxon>Spirurina</taxon>
        <taxon>Gnathostomatomorpha</taxon>
        <taxon>Gnathostomatoidea</taxon>
        <taxon>Gnathostomatidae</taxon>
        <taxon>Gnathostoma</taxon>
    </lineage>
</organism>
<evidence type="ECO:0000256" key="3">
    <source>
        <dbReference type="ARBA" id="ARBA00022692"/>
    </source>
</evidence>
<evidence type="ECO:0000256" key="6">
    <source>
        <dbReference type="ARBA" id="ARBA00023136"/>
    </source>
</evidence>
<dbReference type="Gene3D" id="1.20.1070.10">
    <property type="entry name" value="Rhodopsin 7-helix transmembrane proteins"/>
    <property type="match status" value="1"/>
</dbReference>
<dbReference type="PRINTS" id="PR00237">
    <property type="entry name" value="GPCRRHODOPSN"/>
</dbReference>
<evidence type="ECO:0000313" key="12">
    <source>
        <dbReference type="Proteomes" id="UP001608902"/>
    </source>
</evidence>
<evidence type="ECO:0000256" key="9">
    <source>
        <dbReference type="SAM" id="Phobius"/>
    </source>
</evidence>
<dbReference type="InterPro" id="IPR000276">
    <property type="entry name" value="GPCR_Rhodpsn"/>
</dbReference>
<dbReference type="GO" id="GO:0004930">
    <property type="term" value="F:G protein-coupled receptor activity"/>
    <property type="evidence" value="ECO:0007669"/>
    <property type="project" value="UniProtKB-KW"/>
</dbReference>
<feature type="transmembrane region" description="Helical" evidence="9">
    <location>
        <begin position="7"/>
        <end position="27"/>
    </location>
</feature>
<keyword evidence="7" id="KW-0675">Receptor</keyword>
<dbReference type="PANTHER" id="PTHR24229:SF40">
    <property type="entry name" value="ALLATOSTATIN C RECEPTOR 1-RELATED"/>
    <property type="match status" value="1"/>
</dbReference>
<feature type="transmembrane region" description="Helical" evidence="9">
    <location>
        <begin position="152"/>
        <end position="174"/>
    </location>
</feature>
<gene>
    <name evidence="11" type="ORF">AB6A40_008852</name>
</gene>
<dbReference type="GO" id="GO:0005886">
    <property type="term" value="C:plasma membrane"/>
    <property type="evidence" value="ECO:0007669"/>
    <property type="project" value="UniProtKB-SubCell"/>
</dbReference>
<evidence type="ECO:0000313" key="11">
    <source>
        <dbReference type="EMBL" id="MFH4982143.1"/>
    </source>
</evidence>
<keyword evidence="2" id="KW-1003">Cell membrane</keyword>
<comment type="subcellular location">
    <subcellularLocation>
        <location evidence="1">Cell membrane</location>
        <topology evidence="1">Multi-pass membrane protein</topology>
    </subcellularLocation>
</comment>
<dbReference type="CDD" id="cd00637">
    <property type="entry name" value="7tm_classA_rhodopsin-like"/>
    <property type="match status" value="1"/>
</dbReference>
<proteinExistence type="predicted"/>
<keyword evidence="8" id="KW-0807">Transducer</keyword>
<feature type="transmembrane region" description="Helical" evidence="9">
    <location>
        <begin position="112"/>
        <end position="132"/>
    </location>
</feature>
<dbReference type="PANTHER" id="PTHR24229">
    <property type="entry name" value="NEUROPEPTIDES RECEPTOR"/>
    <property type="match status" value="1"/>
</dbReference>
<name>A0ABD6EQL0_9BILA</name>
<keyword evidence="6 9" id="KW-0472">Membrane</keyword>
<dbReference type="SUPFAM" id="SSF81321">
    <property type="entry name" value="Family A G protein-coupled receptor-like"/>
    <property type="match status" value="1"/>
</dbReference>
<evidence type="ECO:0000256" key="8">
    <source>
        <dbReference type="ARBA" id="ARBA00023224"/>
    </source>
</evidence>
<dbReference type="AlphaFoldDB" id="A0ABD6EQL0"/>
<keyword evidence="5" id="KW-0297">G-protein coupled receptor</keyword>
<reference evidence="11 12" key="1">
    <citation type="submission" date="2024-08" db="EMBL/GenBank/DDBJ databases">
        <title>Gnathostoma spinigerum genome.</title>
        <authorList>
            <person name="Gonzalez-Bertolin B."/>
            <person name="Monzon S."/>
            <person name="Zaballos A."/>
            <person name="Jimenez P."/>
            <person name="Dekumyoy P."/>
            <person name="Varona S."/>
            <person name="Cuesta I."/>
            <person name="Sumanam S."/>
            <person name="Adisakwattana P."/>
            <person name="Gasser R.B."/>
            <person name="Hernandez-Gonzalez A."/>
            <person name="Young N.D."/>
            <person name="Perteguer M.J."/>
        </authorList>
    </citation>
    <scope>NUCLEOTIDE SEQUENCE [LARGE SCALE GENOMIC DNA]</scope>
    <source>
        <strain evidence="11">AL3</strain>
        <tissue evidence="11">Liver</tissue>
    </source>
</reference>
<keyword evidence="3 9" id="KW-0812">Transmembrane</keyword>
<evidence type="ECO:0000259" key="10">
    <source>
        <dbReference type="PROSITE" id="PS50262"/>
    </source>
</evidence>
<sequence length="307" mass="34792">MVLLLQWAFLQVLGSMTLIMIVLWPVFKYSEISVLYFRVNETAKTVNVMHKCSFMPPPVIELGFSITACIASYAVPLGGIIYWFVSVPFFLKKRAENSLVCRSSMDAAMRRITTTVLVLTAVYVLCWSPYWISIFAHRVIAINIVNRPMVIASYFIHLLPYISCSAYPLIFTVMNRRIKSAHNQILIENRRRRSNTNDIISRHKVLSRIESLNSWCSCLQCVKKHFLKRQHDVGSTNREVTNQRIIEAHCPERKHVSSSGITLTTPVSQSSILAVDSCARGQVVEAAIVCRESDSGISENEESDAML</sequence>
<evidence type="ECO:0000256" key="7">
    <source>
        <dbReference type="ARBA" id="ARBA00023170"/>
    </source>
</evidence>
<evidence type="ECO:0000256" key="4">
    <source>
        <dbReference type="ARBA" id="ARBA00022989"/>
    </source>
</evidence>
<feature type="domain" description="G-protein coupled receptors family 1 profile" evidence="10">
    <location>
        <begin position="1"/>
        <end position="171"/>
    </location>
</feature>